<keyword evidence="2" id="KW-1185">Reference proteome</keyword>
<evidence type="ECO:0000313" key="2">
    <source>
        <dbReference type="Proteomes" id="UP000595814"/>
    </source>
</evidence>
<name>A0AC61MRV4_9FIRM</name>
<proteinExistence type="predicted"/>
<protein>
    <submittedName>
        <fullName evidence="1">Uncharacterized protein</fullName>
    </submittedName>
</protein>
<reference evidence="1 2" key="1">
    <citation type="journal article" date="2022" name="Int. J. Syst. Evol. Microbiol.">
        <title>Miniphocaeibacter halophilus sp. nov., an ammonium-tolerant acetate-producing bacterium isolated from a biogas system.</title>
        <authorList>
            <person name="Schnurer A."/>
            <person name="Singh A."/>
            <person name="Bi S."/>
            <person name="Qiao W."/>
            <person name="Westerholm M."/>
        </authorList>
    </citation>
    <scope>NUCLEOTIDE SEQUENCE [LARGE SCALE GENOMIC DNA]</scope>
    <source>
        <strain evidence="1 2">AMB_01</strain>
    </source>
</reference>
<dbReference type="Proteomes" id="UP000595814">
    <property type="component" value="Chromosome"/>
</dbReference>
<gene>
    <name evidence="1" type="ORF">JFY71_00515</name>
</gene>
<accession>A0AC61MRV4</accession>
<organism evidence="1 2">
    <name type="scientific">Miniphocaeibacter halophilus</name>
    <dbReference type="NCBI Taxonomy" id="2931922"/>
    <lineage>
        <taxon>Bacteria</taxon>
        <taxon>Bacillati</taxon>
        <taxon>Bacillota</taxon>
        <taxon>Tissierellia</taxon>
        <taxon>Tissierellales</taxon>
        <taxon>Peptoniphilaceae</taxon>
        <taxon>Miniphocaeibacter</taxon>
    </lineage>
</organism>
<dbReference type="EMBL" id="CP066744">
    <property type="protein sequence ID" value="QQK08053.1"/>
    <property type="molecule type" value="Genomic_DNA"/>
</dbReference>
<sequence length="353" mass="41612">MNLRTKYYKVKSFDGYNLNCKFDYPENFDTIAIFCHGSGPNTYDNRRLINGIEFNYYDLFSKEFNKKGIAFCRWNTRGCKPSDIPPDFIEIDDEKYKSYLPSSSIEDVVEVIRFFRKTSEYKEKRIILIGISEGATIIPFSAKNIQDEIDALLLLSFSYDNLKETIEWQLSGGSSMVNMLKWFDYSLKGYITEEDFKLDKYGVRKTVLKDVDFLDLDVNRDGKLTSDDYALMLKDYKIELFRAIEEEDDEWLKENYSVYLTSRWFKEHFDLPSISDVMLFLNIPIYIFQGADDANIPITDVDKIQKDFKNNHKSNLKLFIFEEHDHDLNYLWYPLYNKISSGLQKVFEVASSL</sequence>
<evidence type="ECO:0000313" key="1">
    <source>
        <dbReference type="EMBL" id="QQK08053.1"/>
    </source>
</evidence>